<evidence type="ECO:0000256" key="2">
    <source>
        <dbReference type="SAM" id="SignalP"/>
    </source>
</evidence>
<dbReference type="SUPFAM" id="SSF52266">
    <property type="entry name" value="SGNH hydrolase"/>
    <property type="match status" value="1"/>
</dbReference>
<dbReference type="GO" id="GO:0016788">
    <property type="term" value="F:hydrolase activity, acting on ester bonds"/>
    <property type="evidence" value="ECO:0007669"/>
    <property type="project" value="UniProtKB-ARBA"/>
</dbReference>
<evidence type="ECO:0000313" key="5">
    <source>
        <dbReference type="Proteomes" id="UP000712080"/>
    </source>
</evidence>
<keyword evidence="2" id="KW-0732">Signal</keyword>
<evidence type="ECO:0000313" key="4">
    <source>
        <dbReference type="EMBL" id="NMH26838.1"/>
    </source>
</evidence>
<gene>
    <name evidence="4" type="ORF">G6047_02235</name>
</gene>
<keyword evidence="1" id="KW-0378">Hydrolase</keyword>
<dbReference type="InterPro" id="IPR052940">
    <property type="entry name" value="Carb_Esterase_6"/>
</dbReference>
<evidence type="ECO:0000256" key="1">
    <source>
        <dbReference type="ARBA" id="ARBA00022801"/>
    </source>
</evidence>
<dbReference type="Proteomes" id="UP000712080">
    <property type="component" value="Unassembled WGS sequence"/>
</dbReference>
<dbReference type="PANTHER" id="PTHR31988">
    <property type="entry name" value="ESTERASE, PUTATIVE (DUF303)-RELATED"/>
    <property type="match status" value="1"/>
</dbReference>
<comment type="caution">
    <text evidence="4">The sequence shown here is derived from an EMBL/GenBank/DDBJ whole genome shotgun (WGS) entry which is preliminary data.</text>
</comment>
<accession>A0A972FJC5</accession>
<dbReference type="Pfam" id="PF03629">
    <property type="entry name" value="SASA"/>
    <property type="match status" value="1"/>
</dbReference>
<sequence>MINCRILLKHLSIIALLSFYLTTNAQKGDTFRVFLLGGQSNMEGFGYNKDLPSDLKVNMKDVYIFDGNRGGDGFADAAKGKWEALRPGHGTGFTSDGNTNTPSDRFGLELAFAKRLKEKYPNDKIAIIKYARNGSSIDSLAKGDFGCWDPDYRAKPNQYDFFLATLNHAFASKDVNGDGKPDELVPAGILWMQGEGDSAFTEEIATKYYEHLKRLMDLMRAALRTDDLPVVIGKISDSMSNPEGKVWKYGELVQYAEEKYVRMDGHAAIVRSTSRYKYSDMFHYDSEGYLDLGKQFADAWISILK</sequence>
<feature type="domain" description="Sialate O-acetylesterase" evidence="3">
    <location>
        <begin position="31"/>
        <end position="301"/>
    </location>
</feature>
<evidence type="ECO:0000259" key="3">
    <source>
        <dbReference type="Pfam" id="PF03629"/>
    </source>
</evidence>
<name>A0A972FJC5_9FLAO</name>
<keyword evidence="5" id="KW-1185">Reference proteome</keyword>
<feature type="signal peptide" evidence="2">
    <location>
        <begin position="1"/>
        <end position="25"/>
    </location>
</feature>
<dbReference type="InterPro" id="IPR005181">
    <property type="entry name" value="SASA"/>
</dbReference>
<dbReference type="InterPro" id="IPR036514">
    <property type="entry name" value="SGNH_hydro_sf"/>
</dbReference>
<dbReference type="AlphaFoldDB" id="A0A972FJC5"/>
<dbReference type="RefSeq" id="WP_169525839.1">
    <property type="nucleotide sequence ID" value="NZ_JAAMPU010000096.1"/>
</dbReference>
<organism evidence="4 5">
    <name type="scientific">Flavobacterium silvaticum</name>
    <dbReference type="NCBI Taxonomy" id="1852020"/>
    <lineage>
        <taxon>Bacteria</taxon>
        <taxon>Pseudomonadati</taxon>
        <taxon>Bacteroidota</taxon>
        <taxon>Flavobacteriia</taxon>
        <taxon>Flavobacteriales</taxon>
        <taxon>Flavobacteriaceae</taxon>
        <taxon>Flavobacterium</taxon>
    </lineage>
</organism>
<proteinExistence type="predicted"/>
<dbReference type="Gene3D" id="3.40.50.1110">
    <property type="entry name" value="SGNH hydrolase"/>
    <property type="match status" value="1"/>
</dbReference>
<dbReference type="PANTHER" id="PTHR31988:SF19">
    <property type="entry name" value="9-O-ACETYL-N-ACETYLNEURAMINIC ACID DEACETYLASE-RELATED"/>
    <property type="match status" value="1"/>
</dbReference>
<dbReference type="EMBL" id="JAAMPU010000096">
    <property type="protein sequence ID" value="NMH26838.1"/>
    <property type="molecule type" value="Genomic_DNA"/>
</dbReference>
<protein>
    <submittedName>
        <fullName evidence="4">Sialate O-acetylesterase</fullName>
    </submittedName>
</protein>
<reference evidence="4" key="1">
    <citation type="submission" date="2020-02" db="EMBL/GenBank/DDBJ databases">
        <title>Flavobacterium sp. genome.</title>
        <authorList>
            <person name="Jung H.S."/>
            <person name="Baek J.H."/>
            <person name="Jeon C.O."/>
        </authorList>
    </citation>
    <scope>NUCLEOTIDE SEQUENCE</scope>
    <source>
        <strain evidence="4">SE-s28</strain>
    </source>
</reference>
<feature type="chain" id="PRO_5037662656" evidence="2">
    <location>
        <begin position="26"/>
        <end position="305"/>
    </location>
</feature>